<feature type="signal peptide" evidence="1">
    <location>
        <begin position="1"/>
        <end position="23"/>
    </location>
</feature>
<sequence>MVGTQNSAIVLLGFAWVFDCISALPQQASVSLYEFLSVAPGSNPTAVVGIEWAQPIGTASDGSRTTFIVENVFPTSVLVSSGATELTALSVTGIETVVVSASGWAESNAAGSTQLGGGLDCHFTASDSGECVEEEVLNDGSTSTRTLTGDVITQVLPISTGTLPSGVGVTTSNQQSTITAVTTTSSVSQSTITALSSTSSTASGSATPTTSASNGSLALSNQLSITEVLAGLIGGMMLFTSVIL</sequence>
<dbReference type="EMBL" id="MU806450">
    <property type="protein sequence ID" value="KAJ3835071.1"/>
    <property type="molecule type" value="Genomic_DNA"/>
</dbReference>
<dbReference type="AlphaFoldDB" id="A0AA38P2S6"/>
<feature type="chain" id="PRO_5041205262" evidence="1">
    <location>
        <begin position="24"/>
        <end position="244"/>
    </location>
</feature>
<keyword evidence="3" id="KW-1185">Reference proteome</keyword>
<comment type="caution">
    <text evidence="2">The sequence shown here is derived from an EMBL/GenBank/DDBJ whole genome shotgun (WGS) entry which is preliminary data.</text>
</comment>
<protein>
    <submittedName>
        <fullName evidence="2">Uncharacterized protein</fullName>
    </submittedName>
</protein>
<evidence type="ECO:0000313" key="2">
    <source>
        <dbReference type="EMBL" id="KAJ3835071.1"/>
    </source>
</evidence>
<proteinExistence type="predicted"/>
<keyword evidence="1" id="KW-0732">Signal</keyword>
<gene>
    <name evidence="2" type="ORF">F5878DRAFT_328492</name>
</gene>
<reference evidence="2" key="1">
    <citation type="submission" date="2022-08" db="EMBL/GenBank/DDBJ databases">
        <authorList>
            <consortium name="DOE Joint Genome Institute"/>
            <person name="Min B."/>
            <person name="Riley R."/>
            <person name="Sierra-Patev S."/>
            <person name="Naranjo-Ortiz M."/>
            <person name="Looney B."/>
            <person name="Konkel Z."/>
            <person name="Slot J.C."/>
            <person name="Sakamoto Y."/>
            <person name="Steenwyk J.L."/>
            <person name="Rokas A."/>
            <person name="Carro J."/>
            <person name="Camarero S."/>
            <person name="Ferreira P."/>
            <person name="Molpeceres G."/>
            <person name="Ruiz-Duenas F.J."/>
            <person name="Serrano A."/>
            <person name="Henrissat B."/>
            <person name="Drula E."/>
            <person name="Hughes K.W."/>
            <person name="Mata J.L."/>
            <person name="Ishikawa N.K."/>
            <person name="Vargas-Isla R."/>
            <person name="Ushijima S."/>
            <person name="Smith C.A."/>
            <person name="Ahrendt S."/>
            <person name="Andreopoulos W."/>
            <person name="He G."/>
            <person name="Labutti K."/>
            <person name="Lipzen A."/>
            <person name="Ng V."/>
            <person name="Sandor L."/>
            <person name="Barry K."/>
            <person name="Martinez A.T."/>
            <person name="Xiao Y."/>
            <person name="Gibbons J.G."/>
            <person name="Terashima K."/>
            <person name="Hibbett D.S."/>
            <person name="Grigoriev I.V."/>
        </authorList>
    </citation>
    <scope>NUCLEOTIDE SEQUENCE</scope>
    <source>
        <strain evidence="2">TFB9207</strain>
    </source>
</reference>
<evidence type="ECO:0000313" key="3">
    <source>
        <dbReference type="Proteomes" id="UP001163846"/>
    </source>
</evidence>
<organism evidence="2 3">
    <name type="scientific">Lentinula raphanica</name>
    <dbReference type="NCBI Taxonomy" id="153919"/>
    <lineage>
        <taxon>Eukaryota</taxon>
        <taxon>Fungi</taxon>
        <taxon>Dikarya</taxon>
        <taxon>Basidiomycota</taxon>
        <taxon>Agaricomycotina</taxon>
        <taxon>Agaricomycetes</taxon>
        <taxon>Agaricomycetidae</taxon>
        <taxon>Agaricales</taxon>
        <taxon>Marasmiineae</taxon>
        <taxon>Omphalotaceae</taxon>
        <taxon>Lentinula</taxon>
    </lineage>
</organism>
<name>A0AA38P2S6_9AGAR</name>
<accession>A0AA38P2S6</accession>
<dbReference type="Proteomes" id="UP001163846">
    <property type="component" value="Unassembled WGS sequence"/>
</dbReference>
<evidence type="ECO:0000256" key="1">
    <source>
        <dbReference type="SAM" id="SignalP"/>
    </source>
</evidence>